<dbReference type="EMBL" id="CP042469">
    <property type="protein sequence ID" value="QOX64292.1"/>
    <property type="molecule type" value="Genomic_DNA"/>
</dbReference>
<accession>A0ACD1ACS5</accession>
<protein>
    <submittedName>
        <fullName evidence="1">Universal stress protein</fullName>
    </submittedName>
</protein>
<reference evidence="1" key="1">
    <citation type="submission" date="2019-08" db="EMBL/GenBank/DDBJ databases">
        <title>Genome sequence of Clostridiales bacterium MT110.</title>
        <authorList>
            <person name="Cao J."/>
        </authorList>
    </citation>
    <scope>NUCLEOTIDE SEQUENCE</scope>
    <source>
        <strain evidence="1">MT110</strain>
    </source>
</reference>
<organism evidence="1 2">
    <name type="scientific">Anoxybacterium hadale</name>
    <dbReference type="NCBI Taxonomy" id="3408580"/>
    <lineage>
        <taxon>Bacteria</taxon>
        <taxon>Bacillati</taxon>
        <taxon>Bacillota</taxon>
        <taxon>Clostridia</taxon>
        <taxon>Peptostreptococcales</taxon>
        <taxon>Anaerovoracaceae</taxon>
        <taxon>Anoxybacterium</taxon>
    </lineage>
</organism>
<keyword evidence="2" id="KW-1185">Reference proteome</keyword>
<evidence type="ECO:0000313" key="1">
    <source>
        <dbReference type="EMBL" id="QOX64292.1"/>
    </source>
</evidence>
<proteinExistence type="predicted"/>
<sequence length="162" mass="18119">MKLLVPVDGSLASFNAVKKSIEIAKLYHFSIKMITVVESTSLSRHNRNERLWRQVDGSIIAGTTRTRGDEELTSELRENAQSLLESITKELDFEGIEVETEVLEGEAYQAILDEAEKGGFDLLVMGNRGFSKIKRFFVGSVTQRVISEAKCPVLVIHTDSEE</sequence>
<evidence type="ECO:0000313" key="2">
    <source>
        <dbReference type="Proteomes" id="UP000594014"/>
    </source>
</evidence>
<name>A0ACD1ACS5_9FIRM</name>
<dbReference type="Proteomes" id="UP000594014">
    <property type="component" value="Chromosome"/>
</dbReference>
<gene>
    <name evidence="1" type="ORF">FRZ06_13540</name>
</gene>